<protein>
    <submittedName>
        <fullName evidence="1">Uncharacterized protein</fullName>
    </submittedName>
</protein>
<proteinExistence type="predicted"/>
<dbReference type="Proteomes" id="UP000001072">
    <property type="component" value="Unassembled WGS sequence"/>
</dbReference>
<dbReference type="RefSeq" id="XP_007406154.1">
    <property type="nucleotide sequence ID" value="XM_007406092.1"/>
</dbReference>
<dbReference type="EMBL" id="GL883094">
    <property type="protein sequence ID" value="EGG10685.1"/>
    <property type="molecule type" value="Genomic_DNA"/>
</dbReference>
<gene>
    <name evidence="1" type="ORF">MELLADRAFT_60347</name>
</gene>
<dbReference type="GeneID" id="18929531"/>
<keyword evidence="2" id="KW-1185">Reference proteome</keyword>
<accession>F4RB05</accession>
<organism evidence="2">
    <name type="scientific">Melampsora larici-populina (strain 98AG31 / pathotype 3-4-7)</name>
    <name type="common">Poplar leaf rust fungus</name>
    <dbReference type="NCBI Taxonomy" id="747676"/>
    <lineage>
        <taxon>Eukaryota</taxon>
        <taxon>Fungi</taxon>
        <taxon>Dikarya</taxon>
        <taxon>Basidiomycota</taxon>
        <taxon>Pucciniomycotina</taxon>
        <taxon>Pucciniomycetes</taxon>
        <taxon>Pucciniales</taxon>
        <taxon>Melampsoraceae</taxon>
        <taxon>Melampsora</taxon>
    </lineage>
</organism>
<reference evidence="2" key="1">
    <citation type="journal article" date="2011" name="Proc. Natl. Acad. Sci. U.S.A.">
        <title>Obligate biotrophy features unraveled by the genomic analysis of rust fungi.</title>
        <authorList>
            <person name="Duplessis S."/>
            <person name="Cuomo C.A."/>
            <person name="Lin Y.-C."/>
            <person name="Aerts A."/>
            <person name="Tisserant E."/>
            <person name="Veneault-Fourrey C."/>
            <person name="Joly D.L."/>
            <person name="Hacquard S."/>
            <person name="Amselem J."/>
            <person name="Cantarel B.L."/>
            <person name="Chiu R."/>
            <person name="Coutinho P.M."/>
            <person name="Feau N."/>
            <person name="Field M."/>
            <person name="Frey P."/>
            <person name="Gelhaye E."/>
            <person name="Goldberg J."/>
            <person name="Grabherr M.G."/>
            <person name="Kodira C.D."/>
            <person name="Kohler A."/>
            <person name="Kuees U."/>
            <person name="Lindquist E.A."/>
            <person name="Lucas S.M."/>
            <person name="Mago R."/>
            <person name="Mauceli E."/>
            <person name="Morin E."/>
            <person name="Murat C."/>
            <person name="Pangilinan J.L."/>
            <person name="Park R."/>
            <person name="Pearson M."/>
            <person name="Quesneville H."/>
            <person name="Rouhier N."/>
            <person name="Sakthikumar S."/>
            <person name="Salamov A.A."/>
            <person name="Schmutz J."/>
            <person name="Selles B."/>
            <person name="Shapiro H."/>
            <person name="Tanguay P."/>
            <person name="Tuskan G.A."/>
            <person name="Henrissat B."/>
            <person name="Van de Peer Y."/>
            <person name="Rouze P."/>
            <person name="Ellis J.G."/>
            <person name="Dodds P.N."/>
            <person name="Schein J.E."/>
            <person name="Zhong S."/>
            <person name="Hamelin R.C."/>
            <person name="Grigoriev I.V."/>
            <person name="Szabo L.J."/>
            <person name="Martin F."/>
        </authorList>
    </citation>
    <scope>NUCLEOTIDE SEQUENCE [LARGE SCALE GENOMIC DNA]</scope>
    <source>
        <strain evidence="2">98AG31 / pathotype 3-4-7</strain>
    </source>
</reference>
<dbReference type="KEGG" id="mlr:MELLADRAFT_60347"/>
<name>F4RB05_MELLP</name>
<dbReference type="AlphaFoldDB" id="F4RB05"/>
<evidence type="ECO:0000313" key="1">
    <source>
        <dbReference type="EMBL" id="EGG10685.1"/>
    </source>
</evidence>
<evidence type="ECO:0000313" key="2">
    <source>
        <dbReference type="Proteomes" id="UP000001072"/>
    </source>
</evidence>
<sequence>MARHHQFHVEGLFNVYGNETFDPNGRQDVIYHSTVLSNTISTGILQETSVITIPPPSHDNFRVENGIHILAGSLIDNGIQQAYLFCQQWDSLVNETIHMSSENLVNVVQVIGAGWIVSVETNGPVFKIATSLVIRHRAYNSEVYNYTTFEVEYEFKTILAEQLGADNSFIGTEITIRGQMLGRNPLSGRWIVLNMHLYKQATEYSILEQ</sequence>
<dbReference type="VEuPathDB" id="FungiDB:MELLADRAFT_60347"/>
<dbReference type="InParanoid" id="F4RB05"/>
<dbReference type="HOGENOM" id="CLU_1360695_0_0_1"/>